<evidence type="ECO:0008006" key="4">
    <source>
        <dbReference type="Google" id="ProtNLM"/>
    </source>
</evidence>
<dbReference type="Proteomes" id="UP000265768">
    <property type="component" value="Unassembled WGS sequence"/>
</dbReference>
<evidence type="ECO:0000313" key="3">
    <source>
        <dbReference type="Proteomes" id="UP000265768"/>
    </source>
</evidence>
<gene>
    <name evidence="2" type="ORF">D5H75_03580</name>
</gene>
<accession>A0A3A4BKJ9</accession>
<name>A0A3A4BKJ9_9ACTN</name>
<evidence type="ECO:0000256" key="1">
    <source>
        <dbReference type="SAM" id="SignalP"/>
    </source>
</evidence>
<dbReference type="PROSITE" id="PS51318">
    <property type="entry name" value="TAT"/>
    <property type="match status" value="1"/>
</dbReference>
<keyword evidence="3" id="KW-1185">Reference proteome</keyword>
<dbReference type="InterPro" id="IPR006311">
    <property type="entry name" value="TAT_signal"/>
</dbReference>
<comment type="caution">
    <text evidence="2">The sequence shown here is derived from an EMBL/GenBank/DDBJ whole genome shotgun (WGS) entry which is preliminary data.</text>
</comment>
<protein>
    <recommendedName>
        <fullName evidence="4">SH3 domain-containing protein</fullName>
    </recommendedName>
</protein>
<feature type="signal peptide" evidence="1">
    <location>
        <begin position="1"/>
        <end position="33"/>
    </location>
</feature>
<dbReference type="AlphaFoldDB" id="A0A3A4BKJ9"/>
<sequence>MSRSTRSFRARYAAAAAAGALALLTGAAPAAVAAPQAPAAPADPVDKAACYRVTAPRLAVRDAPYPNGRVVDVLKQGTRVRAAGQVILGYRHLYPFRGRWASAEHLIVVSNCGKRAYHG</sequence>
<dbReference type="EMBL" id="QZEY01000001">
    <property type="protein sequence ID" value="RJL35864.1"/>
    <property type="molecule type" value="Genomic_DNA"/>
</dbReference>
<organism evidence="2 3">
    <name type="scientific">Bailinhaonella thermotolerans</name>
    <dbReference type="NCBI Taxonomy" id="1070861"/>
    <lineage>
        <taxon>Bacteria</taxon>
        <taxon>Bacillati</taxon>
        <taxon>Actinomycetota</taxon>
        <taxon>Actinomycetes</taxon>
        <taxon>Streptosporangiales</taxon>
        <taxon>Streptosporangiaceae</taxon>
        <taxon>Bailinhaonella</taxon>
    </lineage>
</organism>
<feature type="chain" id="PRO_5017205506" description="SH3 domain-containing protein" evidence="1">
    <location>
        <begin position="34"/>
        <end position="119"/>
    </location>
</feature>
<dbReference type="RefSeq" id="WP_119924837.1">
    <property type="nucleotide sequence ID" value="NZ_QZEY01000001.1"/>
</dbReference>
<evidence type="ECO:0000313" key="2">
    <source>
        <dbReference type="EMBL" id="RJL35864.1"/>
    </source>
</evidence>
<keyword evidence="1" id="KW-0732">Signal</keyword>
<reference evidence="2 3" key="1">
    <citation type="submission" date="2018-09" db="EMBL/GenBank/DDBJ databases">
        <title>YIM 75507 draft genome.</title>
        <authorList>
            <person name="Tang S."/>
            <person name="Feng Y."/>
        </authorList>
    </citation>
    <scope>NUCLEOTIDE SEQUENCE [LARGE SCALE GENOMIC DNA]</scope>
    <source>
        <strain evidence="2 3">YIM 75507</strain>
    </source>
</reference>
<proteinExistence type="predicted"/>